<proteinExistence type="inferred from homology"/>
<evidence type="ECO:0000313" key="7">
    <source>
        <dbReference type="EMBL" id="GAA1492740.1"/>
    </source>
</evidence>
<dbReference type="EMBL" id="BAAAJX010000004">
    <property type="protein sequence ID" value="GAA1492740.1"/>
    <property type="molecule type" value="Genomic_DNA"/>
</dbReference>
<dbReference type="InterPro" id="IPR013324">
    <property type="entry name" value="RNA_pol_sigma_r3/r4-like"/>
</dbReference>
<evidence type="ECO:0000256" key="2">
    <source>
        <dbReference type="ARBA" id="ARBA00023015"/>
    </source>
</evidence>
<evidence type="ECO:0000259" key="5">
    <source>
        <dbReference type="Pfam" id="PF04542"/>
    </source>
</evidence>
<protein>
    <submittedName>
        <fullName evidence="7">Sigma-70 family RNA polymerase sigma factor</fullName>
    </submittedName>
</protein>
<dbReference type="SUPFAM" id="SSF88946">
    <property type="entry name" value="Sigma2 domain of RNA polymerase sigma factors"/>
    <property type="match status" value="1"/>
</dbReference>
<keyword evidence="4" id="KW-0804">Transcription</keyword>
<evidence type="ECO:0000259" key="6">
    <source>
        <dbReference type="Pfam" id="PF08281"/>
    </source>
</evidence>
<comment type="caution">
    <text evidence="7">The sequence shown here is derived from an EMBL/GenBank/DDBJ whole genome shotgun (WGS) entry which is preliminary data.</text>
</comment>
<organism evidence="7 8">
    <name type="scientific">Curtobacterium herbarum</name>
    <dbReference type="NCBI Taxonomy" id="150122"/>
    <lineage>
        <taxon>Bacteria</taxon>
        <taxon>Bacillati</taxon>
        <taxon>Actinomycetota</taxon>
        <taxon>Actinomycetes</taxon>
        <taxon>Micrococcales</taxon>
        <taxon>Microbacteriaceae</taxon>
        <taxon>Curtobacterium</taxon>
    </lineage>
</organism>
<keyword evidence="3" id="KW-0731">Sigma factor</keyword>
<feature type="domain" description="RNA polymerase sigma-70 region 2" evidence="5">
    <location>
        <begin position="56"/>
        <end position="121"/>
    </location>
</feature>
<dbReference type="PANTHER" id="PTHR43133">
    <property type="entry name" value="RNA POLYMERASE ECF-TYPE SIGMA FACTO"/>
    <property type="match status" value="1"/>
</dbReference>
<dbReference type="Pfam" id="PF04542">
    <property type="entry name" value="Sigma70_r2"/>
    <property type="match status" value="1"/>
</dbReference>
<dbReference type="Gene3D" id="1.10.1740.10">
    <property type="match status" value="1"/>
</dbReference>
<dbReference type="SUPFAM" id="SSF88659">
    <property type="entry name" value="Sigma3 and sigma4 domains of RNA polymerase sigma factors"/>
    <property type="match status" value="1"/>
</dbReference>
<accession>A0ABP4K1Y7</accession>
<dbReference type="CDD" id="cd06171">
    <property type="entry name" value="Sigma70_r4"/>
    <property type="match status" value="1"/>
</dbReference>
<keyword evidence="2" id="KW-0805">Transcription regulation</keyword>
<dbReference type="PANTHER" id="PTHR43133:SF51">
    <property type="entry name" value="RNA POLYMERASE SIGMA FACTOR"/>
    <property type="match status" value="1"/>
</dbReference>
<dbReference type="RefSeq" id="WP_204609772.1">
    <property type="nucleotide sequence ID" value="NZ_BAAAJX010000004.1"/>
</dbReference>
<dbReference type="NCBIfam" id="TIGR02937">
    <property type="entry name" value="sigma70-ECF"/>
    <property type="match status" value="1"/>
</dbReference>
<feature type="domain" description="RNA polymerase sigma factor 70 region 4 type 2" evidence="6">
    <location>
        <begin position="153"/>
        <end position="200"/>
    </location>
</feature>
<reference evidence="8" key="1">
    <citation type="journal article" date="2019" name="Int. J. Syst. Evol. Microbiol.">
        <title>The Global Catalogue of Microorganisms (GCM) 10K type strain sequencing project: providing services to taxonomists for standard genome sequencing and annotation.</title>
        <authorList>
            <consortium name="The Broad Institute Genomics Platform"/>
            <consortium name="The Broad Institute Genome Sequencing Center for Infectious Disease"/>
            <person name="Wu L."/>
            <person name="Ma J."/>
        </authorList>
    </citation>
    <scope>NUCLEOTIDE SEQUENCE [LARGE SCALE GENOMIC DNA]</scope>
    <source>
        <strain evidence="8">JCM 12140</strain>
    </source>
</reference>
<evidence type="ECO:0000256" key="4">
    <source>
        <dbReference type="ARBA" id="ARBA00023163"/>
    </source>
</evidence>
<sequence length="211" mass="23120">MPTTTLHDTRPASTDVIVLPTRQRIRAGTQQPHTPEARVAPAPRAGVADQAFAAIVARNSALLRAVAVRILRGSSDADDVVQETFIAAWSHLDVTQDGDAVTAWLVTTVRRRSFDRLRSAAVRYRTQLDDSVPAATEDAPGAVAERTSLVAAAQRILDGMAPVQRRCWELRHLEHRSYAEIAEALDLPQSTVRGQIARARSVIAHSLVLWR</sequence>
<evidence type="ECO:0000313" key="8">
    <source>
        <dbReference type="Proteomes" id="UP001501742"/>
    </source>
</evidence>
<dbReference type="InterPro" id="IPR013325">
    <property type="entry name" value="RNA_pol_sigma_r2"/>
</dbReference>
<dbReference type="InterPro" id="IPR036388">
    <property type="entry name" value="WH-like_DNA-bd_sf"/>
</dbReference>
<dbReference type="InterPro" id="IPR039425">
    <property type="entry name" value="RNA_pol_sigma-70-like"/>
</dbReference>
<name>A0ABP4K1Y7_9MICO</name>
<keyword evidence="8" id="KW-1185">Reference proteome</keyword>
<dbReference type="InterPro" id="IPR014284">
    <property type="entry name" value="RNA_pol_sigma-70_dom"/>
</dbReference>
<dbReference type="Pfam" id="PF08281">
    <property type="entry name" value="Sigma70_r4_2"/>
    <property type="match status" value="1"/>
</dbReference>
<dbReference type="Proteomes" id="UP001501742">
    <property type="component" value="Unassembled WGS sequence"/>
</dbReference>
<evidence type="ECO:0000256" key="1">
    <source>
        <dbReference type="ARBA" id="ARBA00010641"/>
    </source>
</evidence>
<evidence type="ECO:0000256" key="3">
    <source>
        <dbReference type="ARBA" id="ARBA00023082"/>
    </source>
</evidence>
<dbReference type="Gene3D" id="1.10.10.10">
    <property type="entry name" value="Winged helix-like DNA-binding domain superfamily/Winged helix DNA-binding domain"/>
    <property type="match status" value="1"/>
</dbReference>
<comment type="similarity">
    <text evidence="1">Belongs to the sigma-70 factor family. ECF subfamily.</text>
</comment>
<dbReference type="InterPro" id="IPR007627">
    <property type="entry name" value="RNA_pol_sigma70_r2"/>
</dbReference>
<gene>
    <name evidence="7" type="ORF">GCM10009627_10860</name>
</gene>
<dbReference type="InterPro" id="IPR013249">
    <property type="entry name" value="RNA_pol_sigma70_r4_t2"/>
</dbReference>